<comment type="caution">
    <text evidence="1">The sequence shown here is derived from an EMBL/GenBank/DDBJ whole genome shotgun (WGS) entry which is preliminary data.</text>
</comment>
<evidence type="ECO:0000313" key="1">
    <source>
        <dbReference type="EMBL" id="KAH6941525.1"/>
    </source>
</evidence>
<proteinExistence type="predicted"/>
<sequence>MPPKRPVHAISPSGSPSPAETTPANTEGSVFSQDGDDLLGGMQVATEGLAPSAVAGLPASSRWREDDTCSSASVATAVAAGLPGNLRGRIQGRVREIEDELSRFLSDSSNKVPVSARNFVMSRVFELVAFCGDLRADAASERGAALALQGQLVETRRETAALQRRVHEAESGLLGAVAADPTRCTAEVSLLCNHSLSF</sequence>
<evidence type="ECO:0000313" key="2">
    <source>
        <dbReference type="Proteomes" id="UP000821845"/>
    </source>
</evidence>
<dbReference type="Proteomes" id="UP000821845">
    <property type="component" value="Chromosome 11"/>
</dbReference>
<organism evidence="1 2">
    <name type="scientific">Hyalomma asiaticum</name>
    <name type="common">Tick</name>
    <dbReference type="NCBI Taxonomy" id="266040"/>
    <lineage>
        <taxon>Eukaryota</taxon>
        <taxon>Metazoa</taxon>
        <taxon>Ecdysozoa</taxon>
        <taxon>Arthropoda</taxon>
        <taxon>Chelicerata</taxon>
        <taxon>Arachnida</taxon>
        <taxon>Acari</taxon>
        <taxon>Parasitiformes</taxon>
        <taxon>Ixodida</taxon>
        <taxon>Ixodoidea</taxon>
        <taxon>Ixodidae</taxon>
        <taxon>Hyalomminae</taxon>
        <taxon>Hyalomma</taxon>
    </lineage>
</organism>
<keyword evidence="2" id="KW-1185">Reference proteome</keyword>
<dbReference type="EMBL" id="CM023491">
    <property type="protein sequence ID" value="KAH6941525.1"/>
    <property type="molecule type" value="Genomic_DNA"/>
</dbReference>
<name>A0ACB7T3L0_HYAAI</name>
<reference evidence="1" key="1">
    <citation type="submission" date="2020-05" db="EMBL/GenBank/DDBJ databases">
        <title>Large-scale comparative analyses of tick genomes elucidate their genetic diversity and vector capacities.</title>
        <authorList>
            <person name="Jia N."/>
            <person name="Wang J."/>
            <person name="Shi W."/>
            <person name="Du L."/>
            <person name="Sun Y."/>
            <person name="Zhan W."/>
            <person name="Jiang J."/>
            <person name="Wang Q."/>
            <person name="Zhang B."/>
            <person name="Ji P."/>
            <person name="Sakyi L.B."/>
            <person name="Cui X."/>
            <person name="Yuan T."/>
            <person name="Jiang B."/>
            <person name="Yang W."/>
            <person name="Lam T.T.-Y."/>
            <person name="Chang Q."/>
            <person name="Ding S."/>
            <person name="Wang X."/>
            <person name="Zhu J."/>
            <person name="Ruan X."/>
            <person name="Zhao L."/>
            <person name="Wei J."/>
            <person name="Que T."/>
            <person name="Du C."/>
            <person name="Cheng J."/>
            <person name="Dai P."/>
            <person name="Han X."/>
            <person name="Huang E."/>
            <person name="Gao Y."/>
            <person name="Liu J."/>
            <person name="Shao H."/>
            <person name="Ye R."/>
            <person name="Li L."/>
            <person name="Wei W."/>
            <person name="Wang X."/>
            <person name="Wang C."/>
            <person name="Yang T."/>
            <person name="Huo Q."/>
            <person name="Li W."/>
            <person name="Guo W."/>
            <person name="Chen H."/>
            <person name="Zhou L."/>
            <person name="Ni X."/>
            <person name="Tian J."/>
            <person name="Zhou Y."/>
            <person name="Sheng Y."/>
            <person name="Liu T."/>
            <person name="Pan Y."/>
            <person name="Xia L."/>
            <person name="Li J."/>
            <person name="Zhao F."/>
            <person name="Cao W."/>
        </authorList>
    </citation>
    <scope>NUCLEOTIDE SEQUENCE</scope>
    <source>
        <strain evidence="1">Hyas-2018</strain>
    </source>
</reference>
<accession>A0ACB7T3L0</accession>
<protein>
    <submittedName>
        <fullName evidence="1">Uncharacterized protein</fullName>
    </submittedName>
</protein>
<gene>
    <name evidence="1" type="ORF">HPB50_019256</name>
</gene>